<keyword evidence="2 3" id="KW-0808">Transferase</keyword>
<feature type="domain" description="PABS" evidence="4">
    <location>
        <begin position="1"/>
        <end position="70"/>
    </location>
</feature>
<evidence type="ECO:0000259" key="4">
    <source>
        <dbReference type="PROSITE" id="PS51006"/>
    </source>
</evidence>
<dbReference type="PANTHER" id="PTHR11558:SF11">
    <property type="entry name" value="SPERMIDINE SYNTHASE"/>
    <property type="match status" value="1"/>
</dbReference>
<dbReference type="Gene3D" id="3.40.50.150">
    <property type="entry name" value="Vaccinia Virus protein VP39"/>
    <property type="match status" value="1"/>
</dbReference>
<organism evidence="5 6">
    <name type="scientific">Dreissena polymorpha</name>
    <name type="common">Zebra mussel</name>
    <name type="synonym">Mytilus polymorpha</name>
    <dbReference type="NCBI Taxonomy" id="45954"/>
    <lineage>
        <taxon>Eukaryota</taxon>
        <taxon>Metazoa</taxon>
        <taxon>Spiralia</taxon>
        <taxon>Lophotrochozoa</taxon>
        <taxon>Mollusca</taxon>
        <taxon>Bivalvia</taxon>
        <taxon>Autobranchia</taxon>
        <taxon>Heteroconchia</taxon>
        <taxon>Euheterodonta</taxon>
        <taxon>Imparidentia</taxon>
        <taxon>Neoheterodontei</taxon>
        <taxon>Myida</taxon>
        <taxon>Dreissenoidea</taxon>
        <taxon>Dreissenidae</taxon>
        <taxon>Dreissena</taxon>
    </lineage>
</organism>
<dbReference type="InterPro" id="IPR030374">
    <property type="entry name" value="PABS"/>
</dbReference>
<evidence type="ECO:0000256" key="3">
    <source>
        <dbReference type="PROSITE-ProRule" id="PRU00354"/>
    </source>
</evidence>
<comment type="caution">
    <text evidence="5">The sequence shown here is derived from an EMBL/GenBank/DDBJ whole genome shotgun (WGS) entry which is preliminary data.</text>
</comment>
<sequence length="122" mass="13626">MYLRECLWLHILLQVRVYGCVIAGECLWLHLELIKGMLEFCRSLFPVSDYAYTTIPTYPSGQIGFILCSKNPSSVICVGVGRSEGAIRLHRSGYTNLVKRPVGPVNKLSYTHSSLIVALSHV</sequence>
<evidence type="ECO:0000256" key="2">
    <source>
        <dbReference type="ARBA" id="ARBA00022679"/>
    </source>
</evidence>
<dbReference type="PANTHER" id="PTHR11558">
    <property type="entry name" value="SPERMIDINE/SPERMINE SYNTHASE"/>
    <property type="match status" value="1"/>
</dbReference>
<comment type="caution">
    <text evidence="3">Lacks conserved residue(s) required for the propagation of feature annotation.</text>
</comment>
<comment type="similarity">
    <text evidence="1">Belongs to the spermidine/spermine synthase family.</text>
</comment>
<dbReference type="Pfam" id="PF01564">
    <property type="entry name" value="Spermine_synth"/>
    <property type="match status" value="1"/>
</dbReference>
<dbReference type="InterPro" id="IPR001045">
    <property type="entry name" value="Spermi_synthase"/>
</dbReference>
<name>A0A9D4EHP6_DREPO</name>
<protein>
    <recommendedName>
        <fullName evidence="4">PABS domain-containing protein</fullName>
    </recommendedName>
</protein>
<evidence type="ECO:0000313" key="5">
    <source>
        <dbReference type="EMBL" id="KAH3779533.1"/>
    </source>
</evidence>
<dbReference type="InterPro" id="IPR029063">
    <property type="entry name" value="SAM-dependent_MTases_sf"/>
</dbReference>
<proteinExistence type="inferred from homology"/>
<dbReference type="EMBL" id="JAIWYP010000008">
    <property type="protein sequence ID" value="KAH3779533.1"/>
    <property type="molecule type" value="Genomic_DNA"/>
</dbReference>
<gene>
    <name evidence="5" type="ORF">DPMN_157336</name>
</gene>
<dbReference type="Proteomes" id="UP000828390">
    <property type="component" value="Unassembled WGS sequence"/>
</dbReference>
<keyword evidence="3" id="KW-0620">Polyamine biosynthesis</keyword>
<dbReference type="SUPFAM" id="SSF53335">
    <property type="entry name" value="S-adenosyl-L-methionine-dependent methyltransferases"/>
    <property type="match status" value="1"/>
</dbReference>
<dbReference type="GO" id="GO:0005829">
    <property type="term" value="C:cytosol"/>
    <property type="evidence" value="ECO:0007669"/>
    <property type="project" value="TreeGrafter"/>
</dbReference>
<reference evidence="5" key="2">
    <citation type="submission" date="2020-11" db="EMBL/GenBank/DDBJ databases">
        <authorList>
            <person name="McCartney M.A."/>
            <person name="Auch B."/>
            <person name="Kono T."/>
            <person name="Mallez S."/>
            <person name="Becker A."/>
            <person name="Gohl D.M."/>
            <person name="Silverstein K.A.T."/>
            <person name="Koren S."/>
            <person name="Bechman K.B."/>
            <person name="Herman A."/>
            <person name="Abrahante J.E."/>
            <person name="Garbe J."/>
        </authorList>
    </citation>
    <scope>NUCLEOTIDE SEQUENCE</scope>
    <source>
        <strain evidence="5">Duluth1</strain>
        <tissue evidence="5">Whole animal</tissue>
    </source>
</reference>
<dbReference type="GO" id="GO:0004766">
    <property type="term" value="F:spermidine synthase activity"/>
    <property type="evidence" value="ECO:0007669"/>
    <property type="project" value="TreeGrafter"/>
</dbReference>
<dbReference type="GO" id="GO:0008295">
    <property type="term" value="P:spermidine biosynthetic process"/>
    <property type="evidence" value="ECO:0007669"/>
    <property type="project" value="TreeGrafter"/>
</dbReference>
<keyword evidence="6" id="KW-1185">Reference proteome</keyword>
<dbReference type="AlphaFoldDB" id="A0A9D4EHP6"/>
<evidence type="ECO:0000256" key="1">
    <source>
        <dbReference type="ARBA" id="ARBA00007867"/>
    </source>
</evidence>
<accession>A0A9D4EHP6</accession>
<dbReference type="PROSITE" id="PS51006">
    <property type="entry name" value="PABS_2"/>
    <property type="match status" value="1"/>
</dbReference>
<evidence type="ECO:0000313" key="6">
    <source>
        <dbReference type="Proteomes" id="UP000828390"/>
    </source>
</evidence>
<reference evidence="5" key="1">
    <citation type="journal article" date="2019" name="bioRxiv">
        <title>The Genome of the Zebra Mussel, Dreissena polymorpha: A Resource for Invasive Species Research.</title>
        <authorList>
            <person name="McCartney M.A."/>
            <person name="Auch B."/>
            <person name="Kono T."/>
            <person name="Mallez S."/>
            <person name="Zhang Y."/>
            <person name="Obille A."/>
            <person name="Becker A."/>
            <person name="Abrahante J.E."/>
            <person name="Garbe J."/>
            <person name="Badalamenti J.P."/>
            <person name="Herman A."/>
            <person name="Mangelson H."/>
            <person name="Liachko I."/>
            <person name="Sullivan S."/>
            <person name="Sone E.D."/>
            <person name="Koren S."/>
            <person name="Silverstein K.A.T."/>
            <person name="Beckman K.B."/>
            <person name="Gohl D.M."/>
        </authorList>
    </citation>
    <scope>NUCLEOTIDE SEQUENCE</scope>
    <source>
        <strain evidence="5">Duluth1</strain>
        <tissue evidence="5">Whole animal</tissue>
    </source>
</reference>